<dbReference type="EMBL" id="JAADJZ010000007">
    <property type="protein sequence ID" value="KAF2873311.1"/>
    <property type="molecule type" value="Genomic_DNA"/>
</dbReference>
<keyword evidence="1" id="KW-1133">Transmembrane helix</keyword>
<reference evidence="2 3" key="1">
    <citation type="submission" date="2020-01" db="EMBL/GenBank/DDBJ databases">
        <authorList>
            <consortium name="DOE Joint Genome Institute"/>
            <person name="Haridas S."/>
            <person name="Albert R."/>
            <person name="Binder M."/>
            <person name="Bloem J."/>
            <person name="Labutti K."/>
            <person name="Salamov A."/>
            <person name="Andreopoulos B."/>
            <person name="Baker S.E."/>
            <person name="Barry K."/>
            <person name="Bills G."/>
            <person name="Bluhm B.H."/>
            <person name="Cannon C."/>
            <person name="Castanera R."/>
            <person name="Culley D.E."/>
            <person name="Daum C."/>
            <person name="Ezra D."/>
            <person name="Gonzalez J.B."/>
            <person name="Henrissat B."/>
            <person name="Kuo A."/>
            <person name="Liang C."/>
            <person name="Lipzen A."/>
            <person name="Lutzoni F."/>
            <person name="Magnuson J."/>
            <person name="Mondo S."/>
            <person name="Nolan M."/>
            <person name="Ohm R."/>
            <person name="Pangilinan J."/>
            <person name="Park H.-J.H."/>
            <person name="Ramirez L."/>
            <person name="Alfaro M."/>
            <person name="Sun H."/>
            <person name="Tritt A."/>
            <person name="Yoshinaga Y."/>
            <person name="Zwiers L.-H.L."/>
            <person name="Turgeon B.G."/>
            <person name="Goodwin S.B."/>
            <person name="Spatafora J.W."/>
            <person name="Crous P.W."/>
            <person name="Grigoriev I.V."/>
        </authorList>
    </citation>
    <scope>NUCLEOTIDE SEQUENCE [LARGE SCALE GENOMIC DNA]</scope>
    <source>
        <strain evidence="2 3">CBS 611.86</strain>
    </source>
</reference>
<keyword evidence="1" id="KW-0472">Membrane</keyword>
<evidence type="ECO:0000313" key="3">
    <source>
        <dbReference type="Proteomes" id="UP000481861"/>
    </source>
</evidence>
<accession>A0A7C8IBZ2</accession>
<evidence type="ECO:0000313" key="2">
    <source>
        <dbReference type="EMBL" id="KAF2873311.1"/>
    </source>
</evidence>
<protein>
    <submittedName>
        <fullName evidence="2">Uncharacterized protein</fullName>
    </submittedName>
</protein>
<comment type="caution">
    <text evidence="2">The sequence shown here is derived from an EMBL/GenBank/DDBJ whole genome shotgun (WGS) entry which is preliminary data.</text>
</comment>
<sequence>MHTCIHTYMCGCAAVAPPVTNERRRAYDSPVTLYGVFSLFFFCFSFFFWGYMYGRLVCIMAFEAFGTSSAACPLFASSLFSSVQFGSSHCVFPFSGFLFPFPESPCRTYLPTLPLRLDSIRLSSSSFLSCMHAKPPARSSKHNLGGGCCCLARFFAFVQNGFLHILWRWETSSSPRFEMCLFGHT</sequence>
<name>A0A7C8IBZ2_9PLEO</name>
<feature type="transmembrane region" description="Helical" evidence="1">
    <location>
        <begin position="31"/>
        <end position="52"/>
    </location>
</feature>
<keyword evidence="3" id="KW-1185">Reference proteome</keyword>
<organism evidence="2 3">
    <name type="scientific">Massariosphaeria phaeospora</name>
    <dbReference type="NCBI Taxonomy" id="100035"/>
    <lineage>
        <taxon>Eukaryota</taxon>
        <taxon>Fungi</taxon>
        <taxon>Dikarya</taxon>
        <taxon>Ascomycota</taxon>
        <taxon>Pezizomycotina</taxon>
        <taxon>Dothideomycetes</taxon>
        <taxon>Pleosporomycetidae</taxon>
        <taxon>Pleosporales</taxon>
        <taxon>Pleosporales incertae sedis</taxon>
        <taxon>Massariosphaeria</taxon>
    </lineage>
</organism>
<proteinExistence type="predicted"/>
<gene>
    <name evidence="2" type="ORF">BDV95DRAFT_338167</name>
</gene>
<evidence type="ECO:0000256" key="1">
    <source>
        <dbReference type="SAM" id="Phobius"/>
    </source>
</evidence>
<keyword evidence="1" id="KW-0812">Transmembrane</keyword>
<dbReference type="Proteomes" id="UP000481861">
    <property type="component" value="Unassembled WGS sequence"/>
</dbReference>
<dbReference type="AlphaFoldDB" id="A0A7C8IBZ2"/>